<evidence type="ECO:0000313" key="8">
    <source>
        <dbReference type="Proteomes" id="UP000038009"/>
    </source>
</evidence>
<dbReference type="Gene3D" id="3.10.50.40">
    <property type="match status" value="1"/>
</dbReference>
<dbReference type="EMBL" id="LJSK01000017">
    <property type="protein sequence ID" value="KPI89735.1"/>
    <property type="molecule type" value="Genomic_DNA"/>
</dbReference>
<keyword evidence="1" id="KW-0677">Repeat</keyword>
<dbReference type="PROSITE" id="PS50059">
    <property type="entry name" value="FKBP_PPIASE"/>
    <property type="match status" value="1"/>
</dbReference>
<dbReference type="VEuPathDB" id="TriTrypDB:Lsey_0017_0140"/>
<evidence type="ECO:0000256" key="4">
    <source>
        <dbReference type="PROSITE-ProRule" id="PRU00339"/>
    </source>
</evidence>
<sequence>MEDPAVSSNASSVSDDSQPPMEVDYPVDVEVEVPGTNSGLHKTVLVEGTGARPVKGAKVSVHYVGTLEDGTKFDSSRDRGEYFDFTLGRGQVIKGWDKGVATMRIGEKAILKCSPEYGYGASGSPPTIPANATLLFEVELFAWSREVDISHDKDRSLMMDVLKDGVEFENPAFESSVTMDVMIYVGRFDPEDKGRNQTPVKALSGWSVVVGVTPLPPYLEDFLYKMRKEEAAACRVRSDLIPDAVPEFSIPSSADRNHQDVTYVVEISALSRSKTYDFSGLAKIEEGEKRKEAGNDAFKAGNLVLAEKFYRRALEFVGEDYGYDDADKPECHRVRISAMGNLAQVLLMRQKYSESIGFSQRVLDLDPGNAKALFRLAKAQDGMQEWDAAMKSLDKILAADPSSADAMALRSKIQQAQKAYDQKQKSIFKKMFS</sequence>
<dbReference type="SMART" id="SM00028">
    <property type="entry name" value="TPR"/>
    <property type="match status" value="3"/>
</dbReference>
<dbReference type="SUPFAM" id="SSF54534">
    <property type="entry name" value="FKBP-like"/>
    <property type="match status" value="2"/>
</dbReference>
<dbReference type="PROSITE" id="PS50005">
    <property type="entry name" value="TPR"/>
    <property type="match status" value="2"/>
</dbReference>
<evidence type="ECO:0000259" key="6">
    <source>
        <dbReference type="PROSITE" id="PS50059"/>
    </source>
</evidence>
<name>A0A0N1PDU7_LEPSE</name>
<organism evidence="7 8">
    <name type="scientific">Leptomonas seymouri</name>
    <dbReference type="NCBI Taxonomy" id="5684"/>
    <lineage>
        <taxon>Eukaryota</taxon>
        <taxon>Discoba</taxon>
        <taxon>Euglenozoa</taxon>
        <taxon>Kinetoplastea</taxon>
        <taxon>Metakinetoplastina</taxon>
        <taxon>Trypanosomatida</taxon>
        <taxon>Trypanosomatidae</taxon>
        <taxon>Leishmaniinae</taxon>
        <taxon>Leptomonas</taxon>
    </lineage>
</organism>
<evidence type="ECO:0000256" key="2">
    <source>
        <dbReference type="ARBA" id="ARBA00022803"/>
    </source>
</evidence>
<dbReference type="InterPro" id="IPR050754">
    <property type="entry name" value="FKBP4/5/8-like"/>
</dbReference>
<dbReference type="Proteomes" id="UP000038009">
    <property type="component" value="Unassembled WGS sequence"/>
</dbReference>
<comment type="catalytic activity">
    <reaction evidence="3">
        <text>[protein]-peptidylproline (omega=180) = [protein]-peptidylproline (omega=0)</text>
        <dbReference type="Rhea" id="RHEA:16237"/>
        <dbReference type="Rhea" id="RHEA-COMP:10747"/>
        <dbReference type="Rhea" id="RHEA-COMP:10748"/>
        <dbReference type="ChEBI" id="CHEBI:83833"/>
        <dbReference type="ChEBI" id="CHEBI:83834"/>
        <dbReference type="EC" id="5.2.1.8"/>
    </reaction>
</comment>
<keyword evidence="3" id="KW-0697">Rotamase</keyword>
<evidence type="ECO:0000256" key="5">
    <source>
        <dbReference type="SAM" id="MobiDB-lite"/>
    </source>
</evidence>
<evidence type="ECO:0000256" key="1">
    <source>
        <dbReference type="ARBA" id="ARBA00022737"/>
    </source>
</evidence>
<dbReference type="Pfam" id="PF14559">
    <property type="entry name" value="TPR_19"/>
    <property type="match status" value="1"/>
</dbReference>
<feature type="repeat" description="TPR" evidence="4">
    <location>
        <begin position="336"/>
        <end position="369"/>
    </location>
</feature>
<dbReference type="PANTHER" id="PTHR46512">
    <property type="entry name" value="PEPTIDYLPROLYL ISOMERASE"/>
    <property type="match status" value="1"/>
</dbReference>
<feature type="region of interest" description="Disordered" evidence="5">
    <location>
        <begin position="1"/>
        <end position="22"/>
    </location>
</feature>
<dbReference type="InterPro" id="IPR001179">
    <property type="entry name" value="PPIase_FKBP_dom"/>
</dbReference>
<dbReference type="OrthoDB" id="1902587at2759"/>
<dbReference type="EC" id="5.2.1.8" evidence="3"/>
<keyword evidence="3 7" id="KW-0413">Isomerase</keyword>
<dbReference type="InterPro" id="IPR046357">
    <property type="entry name" value="PPIase_dom_sf"/>
</dbReference>
<comment type="caution">
    <text evidence="7">The sequence shown here is derived from an EMBL/GenBank/DDBJ whole genome shotgun (WGS) entry which is preliminary data.</text>
</comment>
<proteinExistence type="predicted"/>
<dbReference type="InterPro" id="IPR011990">
    <property type="entry name" value="TPR-like_helical_dom_sf"/>
</dbReference>
<keyword evidence="8" id="KW-1185">Reference proteome</keyword>
<feature type="repeat" description="TPR" evidence="4">
    <location>
        <begin position="370"/>
        <end position="403"/>
    </location>
</feature>
<keyword evidence="2 4" id="KW-0802">TPR repeat</keyword>
<evidence type="ECO:0000256" key="3">
    <source>
        <dbReference type="PROSITE-ProRule" id="PRU00277"/>
    </source>
</evidence>
<protein>
    <recommendedName>
        <fullName evidence="3">peptidylprolyl isomerase</fullName>
        <ecNumber evidence="3">5.2.1.8</ecNumber>
    </recommendedName>
</protein>
<dbReference type="GO" id="GO:0003755">
    <property type="term" value="F:peptidyl-prolyl cis-trans isomerase activity"/>
    <property type="evidence" value="ECO:0007669"/>
    <property type="project" value="UniProtKB-KW"/>
</dbReference>
<dbReference type="AlphaFoldDB" id="A0A0N1PDU7"/>
<dbReference type="Pfam" id="PF00254">
    <property type="entry name" value="FKBP_C"/>
    <property type="match status" value="1"/>
</dbReference>
<reference evidence="7 8" key="1">
    <citation type="journal article" date="2015" name="PLoS Pathog.">
        <title>Leptomonas seymouri: Adaptations to the Dixenous Life Cycle Analyzed by Genome Sequencing, Transcriptome Profiling and Co-infection with Leishmania donovani.</title>
        <authorList>
            <person name="Kraeva N."/>
            <person name="Butenko A."/>
            <person name="Hlavacova J."/>
            <person name="Kostygov A."/>
            <person name="Myskova J."/>
            <person name="Grybchuk D."/>
            <person name="Lestinova T."/>
            <person name="Votypka J."/>
            <person name="Volf P."/>
            <person name="Opperdoes F."/>
            <person name="Flegontov P."/>
            <person name="Lukes J."/>
            <person name="Yurchenko V."/>
        </authorList>
    </citation>
    <scope>NUCLEOTIDE SEQUENCE [LARGE SCALE GENOMIC DNA]</scope>
    <source>
        <strain evidence="7 8">ATCC 30220</strain>
    </source>
</reference>
<dbReference type="SUPFAM" id="SSF48452">
    <property type="entry name" value="TPR-like"/>
    <property type="match status" value="1"/>
</dbReference>
<dbReference type="OMA" id="FGAEGNE"/>
<accession>A0A0N1PDU7</accession>
<gene>
    <name evidence="7" type="ORF">ABL78_1115</name>
</gene>
<evidence type="ECO:0000313" key="7">
    <source>
        <dbReference type="EMBL" id="KPI89735.1"/>
    </source>
</evidence>
<dbReference type="FunFam" id="3.10.50.40:FF:000053">
    <property type="entry name" value="Peptidylprolyl isomerase"/>
    <property type="match status" value="1"/>
</dbReference>
<dbReference type="InterPro" id="IPR019734">
    <property type="entry name" value="TPR_rpt"/>
</dbReference>
<dbReference type="Gene3D" id="1.25.40.10">
    <property type="entry name" value="Tetratricopeptide repeat domain"/>
    <property type="match status" value="1"/>
</dbReference>
<feature type="domain" description="PPIase FKBP-type" evidence="6">
    <location>
        <begin position="56"/>
        <end position="144"/>
    </location>
</feature>